<keyword evidence="3" id="KW-1185">Reference proteome</keyword>
<evidence type="ECO:0000256" key="1">
    <source>
        <dbReference type="SAM" id="SignalP"/>
    </source>
</evidence>
<organism evidence="2 3">
    <name type="scientific">Luteibacter sahnii</name>
    <dbReference type="NCBI Taxonomy" id="3021977"/>
    <lineage>
        <taxon>Bacteria</taxon>
        <taxon>Pseudomonadati</taxon>
        <taxon>Pseudomonadota</taxon>
        <taxon>Gammaproteobacteria</taxon>
        <taxon>Lysobacterales</taxon>
        <taxon>Rhodanobacteraceae</taxon>
        <taxon>Luteibacter</taxon>
    </lineage>
</organism>
<dbReference type="EMBL" id="JARJJS010000001">
    <property type="protein sequence ID" value="MDF4023825.1"/>
    <property type="molecule type" value="Genomic_DNA"/>
</dbReference>
<sequence length="115" mass="11910">MSMLRPLHACTAIALSVASASTVAQTVAPSFGPAMPVERLRTMSGGTATAWVNNVNEQDIHGTLSDNRANQTYSGANVVGDTAFGNAAGLPTVIQNSGNNVLIQNAMIVNVRMNP</sequence>
<feature type="signal peptide" evidence="1">
    <location>
        <begin position="1"/>
        <end position="24"/>
    </location>
</feature>
<accession>A0ABT6B6U7</accession>
<keyword evidence="1" id="KW-0732">Signal</keyword>
<dbReference type="Proteomes" id="UP001528850">
    <property type="component" value="Unassembled WGS sequence"/>
</dbReference>
<proteinExistence type="predicted"/>
<evidence type="ECO:0000313" key="2">
    <source>
        <dbReference type="EMBL" id="MDF4023825.1"/>
    </source>
</evidence>
<comment type="caution">
    <text evidence="2">The sequence shown here is derived from an EMBL/GenBank/DDBJ whole genome shotgun (WGS) entry which is preliminary data.</text>
</comment>
<name>A0ABT6B6U7_9GAMM</name>
<reference evidence="2 3" key="1">
    <citation type="journal article" date="2024" name="Curr. Microbiol.">
        <title>Luteibacter sahnii sp. nov., A Novel Yellow-Colored Xanthomonadin Pigment Producing Probiotic Bacterium from Healthy Rice Seed Microbiome.</title>
        <authorList>
            <person name="Jaiswal G."/>
            <person name="Rana R."/>
            <person name="Nayak P.K."/>
            <person name="Chouhan R."/>
            <person name="Gandhi S.G."/>
            <person name="Patel H.K."/>
            <person name="Patil P.B."/>
        </authorList>
    </citation>
    <scope>NUCLEOTIDE SEQUENCE [LARGE SCALE GENOMIC DNA]</scope>
    <source>
        <strain evidence="2 3">PPL201</strain>
    </source>
</reference>
<protein>
    <submittedName>
        <fullName evidence="2">Uncharacterized protein</fullName>
    </submittedName>
</protein>
<gene>
    <name evidence="2" type="ORF">P3W24_02410</name>
</gene>
<feature type="chain" id="PRO_5045923051" evidence="1">
    <location>
        <begin position="25"/>
        <end position="115"/>
    </location>
</feature>
<evidence type="ECO:0000313" key="3">
    <source>
        <dbReference type="Proteomes" id="UP001528850"/>
    </source>
</evidence>